<evidence type="ECO:0000313" key="7">
    <source>
        <dbReference type="EMBL" id="KAF7288257.1"/>
    </source>
</evidence>
<dbReference type="AlphaFoldDB" id="A0A8H6VNG8"/>
<evidence type="ECO:0000256" key="6">
    <source>
        <dbReference type="SAM" id="MobiDB-lite"/>
    </source>
</evidence>
<proteinExistence type="inferred from homology"/>
<organism evidence="7 8">
    <name type="scientific">Mycena chlorophos</name>
    <name type="common">Agaric fungus</name>
    <name type="synonym">Agaricus chlorophos</name>
    <dbReference type="NCBI Taxonomy" id="658473"/>
    <lineage>
        <taxon>Eukaryota</taxon>
        <taxon>Fungi</taxon>
        <taxon>Dikarya</taxon>
        <taxon>Basidiomycota</taxon>
        <taxon>Agaricomycotina</taxon>
        <taxon>Agaricomycetes</taxon>
        <taxon>Agaricomycetidae</taxon>
        <taxon>Agaricales</taxon>
        <taxon>Marasmiineae</taxon>
        <taxon>Mycenaceae</taxon>
        <taxon>Mycena</taxon>
    </lineage>
</organism>
<dbReference type="GO" id="GO:1901605">
    <property type="term" value="P:alpha-amino acid metabolic process"/>
    <property type="evidence" value="ECO:0007669"/>
    <property type="project" value="TreeGrafter"/>
</dbReference>
<dbReference type="GO" id="GO:0008483">
    <property type="term" value="F:transaminase activity"/>
    <property type="evidence" value="ECO:0007669"/>
    <property type="project" value="UniProtKB-KW"/>
</dbReference>
<evidence type="ECO:0000256" key="5">
    <source>
        <dbReference type="ARBA" id="ARBA00022898"/>
    </source>
</evidence>
<reference evidence="7" key="1">
    <citation type="submission" date="2020-05" db="EMBL/GenBank/DDBJ databases">
        <title>Mycena genomes resolve the evolution of fungal bioluminescence.</title>
        <authorList>
            <person name="Tsai I.J."/>
        </authorList>
    </citation>
    <scope>NUCLEOTIDE SEQUENCE</scope>
    <source>
        <strain evidence="7">110903Hualien_Pintung</strain>
    </source>
</reference>
<sequence>MPPGVRVRVDPLRIYRGPVPEKTRLVLNAPLKTAPGPLTSRQLFDRIVQAETLEQDKQIHSINHLKKLLKDLKSENVIAETTYTGSTGRNEPSGEEVEDVSSGQSKAWRWSLPQVKPDPPEVDTEPETGAELRKYFNKPGLIGLAGGLPAPAYFLPFTDISSNILVHNSFPSSTSPESTSSWLWKLLGAKEKTTSISVPLFATRPEDINLATALQYGLSSGLPQLNKLVKDFSKKVYQPAAYENWTTLLHAGNTGIAAIPPRLSGWRIVIHILPDAWNKVVLTLCNPGEGVLVSMDVPGRHGYDEAVRHSAGHGRYRRSGNEGAMLCARYLPTGMKLLWGCLVLTCSIPCRLARTRLGLITGLQRLLARFYQICVEFDLILQEGTYVPKAQREVRASETDEEFIASLEPSYPKYVVFSPTPLNRLTLGAIDYQGSRYSFGYVFEGGC</sequence>
<dbReference type="Gene3D" id="3.40.640.10">
    <property type="entry name" value="Type I PLP-dependent aspartate aminotransferase-like (Major domain)"/>
    <property type="match status" value="1"/>
</dbReference>
<evidence type="ECO:0000256" key="2">
    <source>
        <dbReference type="ARBA" id="ARBA00007441"/>
    </source>
</evidence>
<keyword evidence="4" id="KW-0808">Transferase</keyword>
<evidence type="ECO:0000256" key="3">
    <source>
        <dbReference type="ARBA" id="ARBA00022576"/>
    </source>
</evidence>
<evidence type="ECO:0000313" key="8">
    <source>
        <dbReference type="Proteomes" id="UP000613580"/>
    </source>
</evidence>
<gene>
    <name evidence="7" type="ORF">HMN09_01415900</name>
</gene>
<keyword evidence="8" id="KW-1185">Reference proteome</keyword>
<evidence type="ECO:0000256" key="1">
    <source>
        <dbReference type="ARBA" id="ARBA00001933"/>
    </source>
</evidence>
<dbReference type="PANTHER" id="PTHR42790:SF1">
    <property type="entry name" value="AROMATIC AMINO ACID AMINOTRANSFERASE, HYPOTHETICAL (EUROFUNG)"/>
    <property type="match status" value="1"/>
</dbReference>
<dbReference type="PANTHER" id="PTHR42790">
    <property type="entry name" value="AMINOTRANSFERASE"/>
    <property type="match status" value="1"/>
</dbReference>
<comment type="cofactor">
    <cofactor evidence="1">
        <name>pyridoxal 5'-phosphate</name>
        <dbReference type="ChEBI" id="CHEBI:597326"/>
    </cofactor>
</comment>
<dbReference type="Proteomes" id="UP000613580">
    <property type="component" value="Unassembled WGS sequence"/>
</dbReference>
<protein>
    <submittedName>
        <fullName evidence="7">Aminotran-1-2 domain-containing protein</fullName>
    </submittedName>
</protein>
<dbReference type="OrthoDB" id="691673at2759"/>
<accession>A0A8H6VNG8</accession>
<comment type="caution">
    <text evidence="7">The sequence shown here is derived from an EMBL/GenBank/DDBJ whole genome shotgun (WGS) entry which is preliminary data.</text>
</comment>
<keyword evidence="3" id="KW-0032">Aminotransferase</keyword>
<keyword evidence="5" id="KW-0663">Pyridoxal phosphate</keyword>
<comment type="similarity">
    <text evidence="2">Belongs to the class-I pyridoxal-phosphate-dependent aminotransferase family.</text>
</comment>
<dbReference type="InterPro" id="IPR015421">
    <property type="entry name" value="PyrdxlP-dep_Trfase_major"/>
</dbReference>
<evidence type="ECO:0000256" key="4">
    <source>
        <dbReference type="ARBA" id="ARBA00022679"/>
    </source>
</evidence>
<dbReference type="EMBL" id="JACAZE010000043">
    <property type="protein sequence ID" value="KAF7288257.1"/>
    <property type="molecule type" value="Genomic_DNA"/>
</dbReference>
<name>A0A8H6VNG8_MYCCL</name>
<dbReference type="InterPro" id="IPR050859">
    <property type="entry name" value="Class-I_PLP-dep_aminotransf"/>
</dbReference>
<feature type="region of interest" description="Disordered" evidence="6">
    <location>
        <begin position="83"/>
        <end position="105"/>
    </location>
</feature>